<dbReference type="GO" id="GO:0030427">
    <property type="term" value="C:site of polarized growth"/>
    <property type="evidence" value="ECO:0007669"/>
    <property type="project" value="TreeGrafter"/>
</dbReference>
<sequence>MDEVVCLFDALLMSFLESFSQDIDQAFSSFENFVVSGQHNDHQLDEMLQLIFTDFPSKNSRYNDIISTLTSFATSSPVVILSSLCTRFKNEFNRSPGQPSNTLTITSLSFKSTNFHHFQFLRYLVLFVLTDLIYSIFKKYPNKQPITKMVPCGYSLCTSEHRLHLLQMNLINKWSDIFRLISQLSLSEISLSFEQYSDDSSTNYIYCLVSKVNATQTFIDSMLFSLQQSKKHKIITSEMFSAIASLLAIAPCEEDVLNEFFNIAWNSRNTSNLKDGAIDLICVLLNRLPAHHKKASQFYPSRVYKHASEDQKVERSARSFLRLIRGDISKINQDQDPLFLGSSGSSTPNSLLNSSLSNSSPSPAPTSSAPNSNNQYNNQSSSNSNSSSNFTVSTNDSYSSIFMKVFFAKSNFNVCINLFSEILAHLASIDINSFEKNILPSFLKSNVPTAKFITLIKSICIINSETFLNNSICQANQENIKSINQQIKSELFSHFKKMKEFATDNYLHLTKDVLQLQSTLDESDHIVLDFLTQNNYLTFDTTGTSTKYKEINQSDAYSLKALLHALPYVIDEKTIKNTSIVDLLIRFLCHNNFIVSSAAHKVYYQIMKNSKYQMMIVEHLLSLILGSPNEVSAECLYLLLEIMNLKTTMNTNMKTKLNFKFNFSTDLYAEIEFIVFCCFVNDLPYCRTLSLRILKHLSAINEGSIYRILHENSAMLSEAVNRSILVLNVPAKPSMIKPPLGYLDFEHACCSRYNDLWLIFLSEIYNILIENECDTLLIRCRHLVQPLSNKNLSPFTTAAVHLLYIDSFAFEVQENSESNLETNDNNSDSNHYSNVIENKNQSNESESSDTSSNTRNSSSYDTKLNEFDKDHVHLGVESLFHKILSLDKIEPKKILMHSFCFLNWRVIPSVLPYILSIENDLYPDAAAALSFIIQNPENFNHIISSIFRRFIEFLSLLQSYFIHLQINSAREINWDEEHKCLLRKHQDVCINYCILISAAFNNIQDQIPEDEWPLSYRQVLVQFLIHWAQLPDEFEKIQAYAVNALIPIIHAGTVFTDGFSFELPMLEMMVKCQLSGYPVLDSLLLFHLDILLDEFVKCSFLRNKRESQLFLEAILGALEYCEDASVLQNHVGSLLLLALFIAQDDHEDLAQKILTKVSLLFLDKPQTNNQSNMSGQQRKENNSQEENNKLIFGEDNFSIESITNKFQFATEQVIEAGFDIIRVCSKITVSKSIVTILSYFFDKIRLLPTHLFIVQGVPSKFRKYTVISFFDAMYSVSSKLSDELHEVFSQLWYNLLQSTDNSVVILLCLFESDDDQIKEKIFTQLLEKEPAIISKYLAKRCTFAYWYFLRTQRQQNVSKLTWALKVLTHGFIDYVDYSAPNYTTAIHFSLLFIEEASELFEALIAVFGLETVDSSFIWTKDGASGTIHAASIVSEILTILMEQKPEAVEKWSQEAIKWAIACCDIKIGYRSLVIFNSLQTKLPTQYIPLLAKAVSYHLSRVSDDDCEDVALFIGECFDILNSLMKSIKDIEVTTFAFKFASLFLKCPSFEKNCLSRAMPIFLECLQQPVLMKSAQDELSDAFIPFLRNIENDDEAQALLGSIIEMTDSPDLLIVAACFLLKPLPFIHLKKTYKEIITTPITSQDATKAIKLLSSLIKTASRQLVDSIIEISTELLKKFEHSIDQHVIVPIYSVALQKVPNMKSAVDFMTVLLKVIPGISTISTDTIEGRKFIDDVKKSLNDLLINETKSGFSANPAVSTSFSTSSEVVPITNCKQILQLNGLIDQQNPPKILPFSSHYEMYVGLRKNVGVEKRGSRTKRWSSSLSLTSGILSNRSMIFPSINDATDFSNLKLEEIPKVPLQMKLLDIPTDETGSWQFIVSAKAFLELDE</sequence>
<evidence type="ECO:0000256" key="1">
    <source>
        <dbReference type="SAM" id="MobiDB-lite"/>
    </source>
</evidence>
<dbReference type="RefSeq" id="XP_068351927.1">
    <property type="nucleotide sequence ID" value="XM_068490340.1"/>
</dbReference>
<dbReference type="PANTHER" id="PTHR12295:SF30">
    <property type="entry name" value="PROTEIN FURRY"/>
    <property type="match status" value="1"/>
</dbReference>
<dbReference type="OrthoDB" id="10532119at2759"/>
<dbReference type="EMBL" id="MLAK01001037">
    <property type="protein sequence ID" value="OHS98790.1"/>
    <property type="molecule type" value="Genomic_DNA"/>
</dbReference>
<dbReference type="Proteomes" id="UP000179807">
    <property type="component" value="Unassembled WGS sequence"/>
</dbReference>
<reference evidence="2" key="1">
    <citation type="submission" date="2016-10" db="EMBL/GenBank/DDBJ databases">
        <authorList>
            <person name="Benchimol M."/>
            <person name="Almeida L.G."/>
            <person name="Vasconcelos A.T."/>
            <person name="Perreira-Neves A."/>
            <person name="Rosa I.A."/>
            <person name="Tasca T."/>
            <person name="Bogo M.R."/>
            <person name="de Souza W."/>
        </authorList>
    </citation>
    <scope>NUCLEOTIDE SEQUENCE [LARGE SCALE GENOMIC DNA]</scope>
    <source>
        <strain evidence="2">K</strain>
    </source>
</reference>
<keyword evidence="3" id="KW-1185">Reference proteome</keyword>
<dbReference type="PANTHER" id="PTHR12295">
    <property type="entry name" value="FURRY-RELATED"/>
    <property type="match status" value="1"/>
</dbReference>
<gene>
    <name evidence="2" type="ORF">TRFO_01838</name>
</gene>
<evidence type="ECO:0000313" key="2">
    <source>
        <dbReference type="EMBL" id="OHS98790.1"/>
    </source>
</evidence>
<organism evidence="2 3">
    <name type="scientific">Tritrichomonas foetus</name>
    <dbReference type="NCBI Taxonomy" id="1144522"/>
    <lineage>
        <taxon>Eukaryota</taxon>
        <taxon>Metamonada</taxon>
        <taxon>Parabasalia</taxon>
        <taxon>Tritrichomonadida</taxon>
        <taxon>Tritrichomonadidae</taxon>
        <taxon>Tritrichomonas</taxon>
    </lineage>
</organism>
<evidence type="ECO:0000313" key="3">
    <source>
        <dbReference type="Proteomes" id="UP000179807"/>
    </source>
</evidence>
<dbReference type="GeneID" id="94825044"/>
<accession>A0A1J4JI30</accession>
<feature type="compositionally biased region" description="Low complexity" evidence="1">
    <location>
        <begin position="839"/>
        <end position="859"/>
    </location>
</feature>
<protein>
    <submittedName>
        <fullName evidence="2">Uncharacterized protein</fullName>
    </submittedName>
</protein>
<dbReference type="VEuPathDB" id="TrichDB:TRFO_01838"/>
<comment type="caution">
    <text evidence="2">The sequence shown here is derived from an EMBL/GenBank/DDBJ whole genome shotgun (WGS) entry which is preliminary data.</text>
</comment>
<dbReference type="InterPro" id="IPR039867">
    <property type="entry name" value="Furry/Tao3/Mor2"/>
</dbReference>
<proteinExistence type="predicted"/>
<dbReference type="GO" id="GO:0005938">
    <property type="term" value="C:cell cortex"/>
    <property type="evidence" value="ECO:0007669"/>
    <property type="project" value="TreeGrafter"/>
</dbReference>
<name>A0A1J4JI30_9EUKA</name>
<dbReference type="GO" id="GO:0000902">
    <property type="term" value="P:cell morphogenesis"/>
    <property type="evidence" value="ECO:0007669"/>
    <property type="project" value="InterPro"/>
</dbReference>
<feature type="region of interest" description="Disordered" evidence="1">
    <location>
        <begin position="839"/>
        <end position="860"/>
    </location>
</feature>
<feature type="region of interest" description="Disordered" evidence="1">
    <location>
        <begin position="344"/>
        <end position="389"/>
    </location>
</feature>